<dbReference type="InParanoid" id="A0A067R833"/>
<dbReference type="OMA" id="NTSNERW"/>
<feature type="domain" description="Mos1 transposase HTH" evidence="1">
    <location>
        <begin position="14"/>
        <end position="53"/>
    </location>
</feature>
<dbReference type="InterPro" id="IPR041426">
    <property type="entry name" value="Mos1_HTH"/>
</dbReference>
<organism evidence="2 3">
    <name type="scientific">Zootermopsis nevadensis</name>
    <name type="common">Dampwood termite</name>
    <dbReference type="NCBI Taxonomy" id="136037"/>
    <lineage>
        <taxon>Eukaryota</taxon>
        <taxon>Metazoa</taxon>
        <taxon>Ecdysozoa</taxon>
        <taxon>Arthropoda</taxon>
        <taxon>Hexapoda</taxon>
        <taxon>Insecta</taxon>
        <taxon>Pterygota</taxon>
        <taxon>Neoptera</taxon>
        <taxon>Polyneoptera</taxon>
        <taxon>Dictyoptera</taxon>
        <taxon>Blattodea</taxon>
        <taxon>Blattoidea</taxon>
        <taxon>Termitoidae</taxon>
        <taxon>Termopsidae</taxon>
        <taxon>Zootermopsis</taxon>
    </lineage>
</organism>
<feature type="non-terminal residue" evidence="2">
    <location>
        <position position="61"/>
    </location>
</feature>
<accession>A0A067R833</accession>
<gene>
    <name evidence="2" type="ORF">L798_06131</name>
</gene>
<proteinExistence type="predicted"/>
<dbReference type="STRING" id="136037.A0A067R833"/>
<keyword evidence="3" id="KW-1185">Reference proteome</keyword>
<dbReference type="Proteomes" id="UP000027135">
    <property type="component" value="Unassembled WGS sequence"/>
</dbReference>
<sequence length="61" mass="7310">MSDCKLERSFNIKFLVILKKSAAETFHLLTEAYSKDCKSRARVFEWQKRFLEGREGMEYDE</sequence>
<evidence type="ECO:0000313" key="3">
    <source>
        <dbReference type="Proteomes" id="UP000027135"/>
    </source>
</evidence>
<reference evidence="2 3" key="1">
    <citation type="journal article" date="2014" name="Nat. Commun.">
        <title>Molecular traces of alternative social organization in a termite genome.</title>
        <authorList>
            <person name="Terrapon N."/>
            <person name="Li C."/>
            <person name="Robertson H.M."/>
            <person name="Ji L."/>
            <person name="Meng X."/>
            <person name="Booth W."/>
            <person name="Chen Z."/>
            <person name="Childers C.P."/>
            <person name="Glastad K.M."/>
            <person name="Gokhale K."/>
            <person name="Gowin J."/>
            <person name="Gronenberg W."/>
            <person name="Hermansen R.A."/>
            <person name="Hu H."/>
            <person name="Hunt B.G."/>
            <person name="Huylmans A.K."/>
            <person name="Khalil S.M."/>
            <person name="Mitchell R.D."/>
            <person name="Munoz-Torres M.C."/>
            <person name="Mustard J.A."/>
            <person name="Pan H."/>
            <person name="Reese J.T."/>
            <person name="Scharf M.E."/>
            <person name="Sun F."/>
            <person name="Vogel H."/>
            <person name="Xiao J."/>
            <person name="Yang W."/>
            <person name="Yang Z."/>
            <person name="Yang Z."/>
            <person name="Zhou J."/>
            <person name="Zhu J."/>
            <person name="Brent C.S."/>
            <person name="Elsik C.G."/>
            <person name="Goodisman M.A."/>
            <person name="Liberles D.A."/>
            <person name="Roe R.M."/>
            <person name="Vargo E.L."/>
            <person name="Vilcinskas A."/>
            <person name="Wang J."/>
            <person name="Bornberg-Bauer E."/>
            <person name="Korb J."/>
            <person name="Zhang G."/>
            <person name="Liebig J."/>
        </authorList>
    </citation>
    <scope>NUCLEOTIDE SEQUENCE [LARGE SCALE GENOMIC DNA]</scope>
    <source>
        <tissue evidence="2">Whole organism</tissue>
    </source>
</reference>
<evidence type="ECO:0000313" key="2">
    <source>
        <dbReference type="EMBL" id="KDR19598.1"/>
    </source>
</evidence>
<dbReference type="Gene3D" id="1.10.10.1450">
    <property type="match status" value="1"/>
</dbReference>
<name>A0A067R833_ZOONE</name>
<dbReference type="Pfam" id="PF17906">
    <property type="entry name" value="HTH_48"/>
    <property type="match status" value="1"/>
</dbReference>
<dbReference type="EMBL" id="KK852642">
    <property type="protein sequence ID" value="KDR19598.1"/>
    <property type="molecule type" value="Genomic_DNA"/>
</dbReference>
<evidence type="ECO:0000259" key="1">
    <source>
        <dbReference type="Pfam" id="PF17906"/>
    </source>
</evidence>
<dbReference type="AlphaFoldDB" id="A0A067R833"/>
<protein>
    <recommendedName>
        <fullName evidence="1">Mos1 transposase HTH domain-containing protein</fullName>
    </recommendedName>
</protein>